<dbReference type="EMBL" id="QUSM01000005">
    <property type="protein sequence ID" value="RGD73591.1"/>
    <property type="molecule type" value="Genomic_DNA"/>
</dbReference>
<accession>A0A3E3DWF7</accession>
<keyword evidence="4" id="KW-0762">Sugar transport</keyword>
<dbReference type="InterPro" id="IPR004701">
    <property type="entry name" value="PTS_EIIA_man-typ"/>
</dbReference>
<keyword evidence="3" id="KW-0963">Cytoplasm</keyword>
<dbReference type="GeneID" id="98001199"/>
<dbReference type="SUPFAM" id="SSF53062">
    <property type="entry name" value="PTS system fructose IIA component-like"/>
    <property type="match status" value="1"/>
</dbReference>
<dbReference type="RefSeq" id="WP_007050934.1">
    <property type="nucleotide sequence ID" value="NZ_CABKNJ010000001.1"/>
</dbReference>
<evidence type="ECO:0000256" key="4">
    <source>
        <dbReference type="ARBA" id="ARBA00022597"/>
    </source>
</evidence>
<sequence length="133" mass="14429">MIGILLVTHGNAGKELIKSSELIIGHQQKIDSLSLNHGDDINELQKHVLNKIEILNDGDGVIVMVDLLGGSPCNVTGKIIKETNNVECLTGVNLPMLIEAISSRENLNLKELTDISKNSSKEGINNLKMLMFG</sequence>
<keyword evidence="7" id="KW-0418">Kinase</keyword>
<dbReference type="GO" id="GO:0016301">
    <property type="term" value="F:kinase activity"/>
    <property type="evidence" value="ECO:0007669"/>
    <property type="project" value="UniProtKB-KW"/>
</dbReference>
<dbReference type="PANTHER" id="PTHR33799:SF1">
    <property type="entry name" value="PTS SYSTEM MANNOSE-SPECIFIC EIIAB COMPONENT-RELATED"/>
    <property type="match status" value="1"/>
</dbReference>
<gene>
    <name evidence="9" type="ORF">DW687_09580</name>
</gene>
<dbReference type="InterPro" id="IPR051471">
    <property type="entry name" value="Bacterial_PTS_sugar_comp"/>
</dbReference>
<name>A0A3E3DWF7_9FIRM</name>
<protein>
    <submittedName>
        <fullName evidence="9">PTS mannose transporter subunit IIAB</fullName>
    </submittedName>
</protein>
<keyword evidence="2" id="KW-0813">Transport</keyword>
<dbReference type="Pfam" id="PF03610">
    <property type="entry name" value="EIIA-man"/>
    <property type="match status" value="1"/>
</dbReference>
<evidence type="ECO:0000256" key="7">
    <source>
        <dbReference type="ARBA" id="ARBA00022777"/>
    </source>
</evidence>
<evidence type="ECO:0000256" key="6">
    <source>
        <dbReference type="ARBA" id="ARBA00022683"/>
    </source>
</evidence>
<dbReference type="GO" id="GO:0009401">
    <property type="term" value="P:phosphoenolpyruvate-dependent sugar phosphotransferase system"/>
    <property type="evidence" value="ECO:0007669"/>
    <property type="project" value="UniProtKB-KW"/>
</dbReference>
<evidence type="ECO:0000256" key="5">
    <source>
        <dbReference type="ARBA" id="ARBA00022679"/>
    </source>
</evidence>
<feature type="domain" description="PTS EIIA type-4" evidence="8">
    <location>
        <begin position="1"/>
        <end position="124"/>
    </location>
</feature>
<comment type="subcellular location">
    <subcellularLocation>
        <location evidence="1">Cytoplasm</location>
    </subcellularLocation>
</comment>
<evidence type="ECO:0000259" key="8">
    <source>
        <dbReference type="PROSITE" id="PS51096"/>
    </source>
</evidence>
<dbReference type="AlphaFoldDB" id="A0A3E3DWF7"/>
<dbReference type="PROSITE" id="PS51096">
    <property type="entry name" value="PTS_EIIA_TYPE_4"/>
    <property type="match status" value="1"/>
</dbReference>
<keyword evidence="5" id="KW-0808">Transferase</keyword>
<evidence type="ECO:0000313" key="9">
    <source>
        <dbReference type="EMBL" id="RGD73591.1"/>
    </source>
</evidence>
<organism evidence="9 10">
    <name type="scientific">Anaerofustis stercorihominis</name>
    <dbReference type="NCBI Taxonomy" id="214853"/>
    <lineage>
        <taxon>Bacteria</taxon>
        <taxon>Bacillati</taxon>
        <taxon>Bacillota</taxon>
        <taxon>Clostridia</taxon>
        <taxon>Eubacteriales</taxon>
        <taxon>Eubacteriaceae</taxon>
        <taxon>Anaerofustis</taxon>
    </lineage>
</organism>
<dbReference type="InterPro" id="IPR036662">
    <property type="entry name" value="PTS_EIIA_man-typ_sf"/>
</dbReference>
<dbReference type="PANTHER" id="PTHR33799">
    <property type="entry name" value="PTS PERMEASE-RELATED-RELATED"/>
    <property type="match status" value="1"/>
</dbReference>
<reference evidence="9 10" key="1">
    <citation type="submission" date="2018-08" db="EMBL/GenBank/DDBJ databases">
        <title>A genome reference for cultivated species of the human gut microbiota.</title>
        <authorList>
            <person name="Zou Y."/>
            <person name="Xue W."/>
            <person name="Luo G."/>
        </authorList>
    </citation>
    <scope>NUCLEOTIDE SEQUENCE [LARGE SCALE GENOMIC DNA]</scope>
    <source>
        <strain evidence="9 10">AM25-6</strain>
    </source>
</reference>
<comment type="caution">
    <text evidence="9">The sequence shown here is derived from an EMBL/GenBank/DDBJ whole genome shotgun (WGS) entry which is preliminary data.</text>
</comment>
<dbReference type="GO" id="GO:0005737">
    <property type="term" value="C:cytoplasm"/>
    <property type="evidence" value="ECO:0007669"/>
    <property type="project" value="UniProtKB-SubCell"/>
</dbReference>
<dbReference type="CDD" id="cd00006">
    <property type="entry name" value="PTS_IIA_man"/>
    <property type="match status" value="1"/>
</dbReference>
<evidence type="ECO:0000313" key="10">
    <source>
        <dbReference type="Proteomes" id="UP000261212"/>
    </source>
</evidence>
<dbReference type="Proteomes" id="UP000261212">
    <property type="component" value="Unassembled WGS sequence"/>
</dbReference>
<dbReference type="Gene3D" id="3.40.50.510">
    <property type="entry name" value="Phosphotransferase system, mannose-type IIA component"/>
    <property type="match status" value="1"/>
</dbReference>
<proteinExistence type="predicted"/>
<evidence type="ECO:0000256" key="3">
    <source>
        <dbReference type="ARBA" id="ARBA00022490"/>
    </source>
</evidence>
<dbReference type="InterPro" id="IPR033887">
    <property type="entry name" value="PTS_IIA_man"/>
</dbReference>
<evidence type="ECO:0000256" key="2">
    <source>
        <dbReference type="ARBA" id="ARBA00022448"/>
    </source>
</evidence>
<dbReference type="GO" id="GO:0016020">
    <property type="term" value="C:membrane"/>
    <property type="evidence" value="ECO:0007669"/>
    <property type="project" value="InterPro"/>
</dbReference>
<keyword evidence="6" id="KW-0598">Phosphotransferase system</keyword>
<evidence type="ECO:0000256" key="1">
    <source>
        <dbReference type="ARBA" id="ARBA00004496"/>
    </source>
</evidence>